<keyword evidence="1" id="KW-0863">Zinc-finger</keyword>
<dbReference type="PANTHER" id="PTHR45877:SF2">
    <property type="entry name" value="E3 UBIQUITIN-PROTEIN LIGASE SINA-RELATED"/>
    <property type="match status" value="1"/>
</dbReference>
<dbReference type="GO" id="GO:0008270">
    <property type="term" value="F:zinc ion binding"/>
    <property type="evidence" value="ECO:0007669"/>
    <property type="project" value="UniProtKB-KW"/>
</dbReference>
<sequence>MDSLKTLCCLPGVRIRNIKKVPEMDIYKKFKCYNCGNYCHPPFRKNHFGNLICEFCTEQNKIAGYHFKFHIVDTKLEDLYFNLNHSCKYQGCHFQGKGRRLIQHHKDCENVSLFCGHRRCTWYGKPKELFDHCRNNHPQSLKIDKPNYKLVVDSRRSIFDSPEGEHRGLSFVLIMAYGQVFLLKLFVNVAKQIVCYVATNMEPLKIEGFKLMIEFNLDEGRKSIADLDLVATNNFNRADILARHKNYVLSNDISSDYTIYIKKNGH</sequence>
<dbReference type="GO" id="GO:0043565">
    <property type="term" value="F:sequence-specific DNA binding"/>
    <property type="evidence" value="ECO:0007669"/>
    <property type="project" value="InterPro"/>
</dbReference>
<gene>
    <name evidence="3" type="ORF">WA026_010980</name>
</gene>
<dbReference type="InterPro" id="IPR013083">
    <property type="entry name" value="Znf_RING/FYVE/PHD"/>
</dbReference>
<accession>A0AAW1URP9</accession>
<dbReference type="GO" id="GO:0031624">
    <property type="term" value="F:ubiquitin conjugating enzyme binding"/>
    <property type="evidence" value="ECO:0007669"/>
    <property type="project" value="TreeGrafter"/>
</dbReference>
<dbReference type="Gene3D" id="3.30.40.10">
    <property type="entry name" value="Zinc/RING finger domain, C3HC4 (zinc finger)"/>
    <property type="match status" value="1"/>
</dbReference>
<dbReference type="InterPro" id="IPR000679">
    <property type="entry name" value="Znf_GATA"/>
</dbReference>
<dbReference type="SUPFAM" id="SSF49599">
    <property type="entry name" value="TRAF domain-like"/>
    <property type="match status" value="1"/>
</dbReference>
<protein>
    <recommendedName>
        <fullName evidence="2">GATA-type domain-containing protein</fullName>
    </recommendedName>
</protein>
<name>A0AAW1URP9_9CUCU</name>
<dbReference type="PROSITE" id="PS50114">
    <property type="entry name" value="GATA_ZN_FINGER_2"/>
    <property type="match status" value="1"/>
</dbReference>
<evidence type="ECO:0000313" key="3">
    <source>
        <dbReference type="EMBL" id="KAK9885488.1"/>
    </source>
</evidence>
<evidence type="ECO:0000256" key="1">
    <source>
        <dbReference type="PROSITE-ProRule" id="PRU00094"/>
    </source>
</evidence>
<comment type="caution">
    <text evidence="3">The sequence shown here is derived from an EMBL/GenBank/DDBJ whole genome shotgun (WGS) entry which is preliminary data.</text>
</comment>
<dbReference type="GO" id="GO:0061630">
    <property type="term" value="F:ubiquitin protein ligase activity"/>
    <property type="evidence" value="ECO:0007669"/>
    <property type="project" value="TreeGrafter"/>
</dbReference>
<dbReference type="GO" id="GO:0043161">
    <property type="term" value="P:proteasome-mediated ubiquitin-dependent protein catabolic process"/>
    <property type="evidence" value="ECO:0007669"/>
    <property type="project" value="TreeGrafter"/>
</dbReference>
<proteinExistence type="predicted"/>
<dbReference type="PANTHER" id="PTHR45877">
    <property type="entry name" value="E3 UBIQUITIN-PROTEIN LIGASE SIAH2"/>
    <property type="match status" value="1"/>
</dbReference>
<dbReference type="InterPro" id="IPR004162">
    <property type="entry name" value="SINA-like_animal"/>
</dbReference>
<keyword evidence="1" id="KW-0862">Zinc</keyword>
<feature type="domain" description="GATA-type" evidence="2">
    <location>
        <begin position="31"/>
        <end position="66"/>
    </location>
</feature>
<dbReference type="AlphaFoldDB" id="A0AAW1URP9"/>
<organism evidence="3 4">
    <name type="scientific">Henosepilachna vigintioctopunctata</name>
    <dbReference type="NCBI Taxonomy" id="420089"/>
    <lineage>
        <taxon>Eukaryota</taxon>
        <taxon>Metazoa</taxon>
        <taxon>Ecdysozoa</taxon>
        <taxon>Arthropoda</taxon>
        <taxon>Hexapoda</taxon>
        <taxon>Insecta</taxon>
        <taxon>Pterygota</taxon>
        <taxon>Neoptera</taxon>
        <taxon>Endopterygota</taxon>
        <taxon>Coleoptera</taxon>
        <taxon>Polyphaga</taxon>
        <taxon>Cucujiformia</taxon>
        <taxon>Coccinelloidea</taxon>
        <taxon>Coccinellidae</taxon>
        <taxon>Epilachninae</taxon>
        <taxon>Epilachnini</taxon>
        <taxon>Henosepilachna</taxon>
    </lineage>
</organism>
<dbReference type="EMBL" id="JARQZJ010000095">
    <property type="protein sequence ID" value="KAK9885488.1"/>
    <property type="molecule type" value="Genomic_DNA"/>
</dbReference>
<dbReference type="GO" id="GO:0006355">
    <property type="term" value="P:regulation of DNA-templated transcription"/>
    <property type="evidence" value="ECO:0007669"/>
    <property type="project" value="InterPro"/>
</dbReference>
<keyword evidence="1" id="KW-0479">Metal-binding</keyword>
<keyword evidence="4" id="KW-1185">Reference proteome</keyword>
<dbReference type="GO" id="GO:0005737">
    <property type="term" value="C:cytoplasm"/>
    <property type="evidence" value="ECO:0007669"/>
    <property type="project" value="TreeGrafter"/>
</dbReference>
<evidence type="ECO:0000313" key="4">
    <source>
        <dbReference type="Proteomes" id="UP001431783"/>
    </source>
</evidence>
<dbReference type="Proteomes" id="UP001431783">
    <property type="component" value="Unassembled WGS sequence"/>
</dbReference>
<evidence type="ECO:0000259" key="2">
    <source>
        <dbReference type="PROSITE" id="PS50114"/>
    </source>
</evidence>
<reference evidence="3 4" key="1">
    <citation type="submission" date="2023-03" db="EMBL/GenBank/DDBJ databases">
        <title>Genome insight into feeding habits of ladybird beetles.</title>
        <authorList>
            <person name="Li H.-S."/>
            <person name="Huang Y.-H."/>
            <person name="Pang H."/>
        </authorList>
    </citation>
    <scope>NUCLEOTIDE SEQUENCE [LARGE SCALE GENOMIC DNA]</scope>
    <source>
        <strain evidence="3">SYSU_2023b</strain>
        <tissue evidence="3">Whole body</tissue>
    </source>
</reference>